<reference evidence="2 3" key="1">
    <citation type="journal article" date="2019" name="Microbiol. Resour. Announc.">
        <title>Complete Genome Sequence of Halomonas sulfidaeris Strain Esulfide1 Isolated from a Metal Sulfide Rock at a Depth of 2,200 Meters, Obtained Using Nanopore Sequencing.</title>
        <authorList>
            <person name="Saito M."/>
            <person name="Nishigata A."/>
            <person name="Galipon J."/>
            <person name="Arakawa K."/>
        </authorList>
    </citation>
    <scope>NUCLEOTIDE SEQUENCE [LARGE SCALE GENOMIC DNA]</scope>
    <source>
        <strain evidence="2 3">ATCC BAA-803</strain>
        <plasmid evidence="3">pbaa-803-a dna</plasmid>
    </source>
</reference>
<feature type="domain" description="ATP-dependent RecD2 DNA helicase-like helix-hairpin-helix" evidence="1">
    <location>
        <begin position="2"/>
        <end position="68"/>
    </location>
</feature>
<dbReference type="InterPro" id="IPR029493">
    <property type="entry name" value="RecD2-like_HHH"/>
</dbReference>
<dbReference type="Gene3D" id="1.10.10.2220">
    <property type="match status" value="1"/>
</dbReference>
<sequence length="103" mass="11099">MSVFRQLGQETIAKVSANPYRTLLKTRGIGFRIADTMAQSLGCELTHRDRLIAGLRHVVDARSASGHTLATSDELASEGAQLLGVDVARMASVVELLLAHENL</sequence>
<protein>
    <recommendedName>
        <fullName evidence="1">ATP-dependent RecD2 DNA helicase-like helix-hairpin-helix domain-containing protein</fullName>
    </recommendedName>
</protein>
<keyword evidence="2" id="KW-0614">Plasmid</keyword>
<evidence type="ECO:0000313" key="3">
    <source>
        <dbReference type="Proteomes" id="UP000320231"/>
    </source>
</evidence>
<dbReference type="Proteomes" id="UP000320231">
    <property type="component" value="Plasmid pBAA-803-A"/>
</dbReference>
<dbReference type="EMBL" id="AP019515">
    <property type="protein sequence ID" value="BBI65407.1"/>
    <property type="molecule type" value="Genomic_DNA"/>
</dbReference>
<accession>A0A455UI21</accession>
<name>A0A455UI21_9GAMM</name>
<dbReference type="Pfam" id="PF14490">
    <property type="entry name" value="HHH_RecD2"/>
    <property type="match status" value="1"/>
</dbReference>
<evidence type="ECO:0000313" key="2">
    <source>
        <dbReference type="EMBL" id="BBI65407.1"/>
    </source>
</evidence>
<geneLocation type="plasmid" evidence="3">
    <name>pbaa-803-a dna</name>
</geneLocation>
<gene>
    <name evidence="2" type="ORF">HSBAA_PA_0100</name>
</gene>
<dbReference type="KEGG" id="hsr:HSBAA_PA_0100"/>
<dbReference type="AlphaFoldDB" id="A0A455UI21"/>
<organism evidence="2 3">
    <name type="scientific">Vreelandella sulfidaeris</name>
    <dbReference type="NCBI Taxonomy" id="115553"/>
    <lineage>
        <taxon>Bacteria</taxon>
        <taxon>Pseudomonadati</taxon>
        <taxon>Pseudomonadota</taxon>
        <taxon>Gammaproteobacteria</taxon>
        <taxon>Oceanospirillales</taxon>
        <taxon>Halomonadaceae</taxon>
        <taxon>Vreelandella</taxon>
    </lineage>
</organism>
<proteinExistence type="predicted"/>
<evidence type="ECO:0000259" key="1">
    <source>
        <dbReference type="Pfam" id="PF14490"/>
    </source>
</evidence>